<name>A0ABY6ZKY9_9BACL</name>
<sequence length="84" mass="9369">MSGTRRSKLQNRREELGLSQKNVAERARISRAYYTNIERGVKDPSLKVAQRISNALNSDMSLFESDVSKGNKKVHVVSNTCATA</sequence>
<evidence type="ECO:0000256" key="2">
    <source>
        <dbReference type="SAM" id="MobiDB-lite"/>
    </source>
</evidence>
<dbReference type="InterPro" id="IPR050807">
    <property type="entry name" value="TransReg_Diox_bact_type"/>
</dbReference>
<dbReference type="InterPro" id="IPR010982">
    <property type="entry name" value="Lambda_DNA-bd_dom_sf"/>
</dbReference>
<evidence type="ECO:0000313" key="5">
    <source>
        <dbReference type="Proteomes" id="UP001164761"/>
    </source>
</evidence>
<organism evidence="4 5">
    <name type="scientific">Alicyclobacillus fastidiosus</name>
    <dbReference type="NCBI Taxonomy" id="392011"/>
    <lineage>
        <taxon>Bacteria</taxon>
        <taxon>Bacillati</taxon>
        <taxon>Bacillota</taxon>
        <taxon>Bacilli</taxon>
        <taxon>Bacillales</taxon>
        <taxon>Alicyclobacillaceae</taxon>
        <taxon>Alicyclobacillus</taxon>
    </lineage>
</organism>
<dbReference type="Pfam" id="PF01381">
    <property type="entry name" value="HTH_3"/>
    <property type="match status" value="1"/>
</dbReference>
<dbReference type="PANTHER" id="PTHR46797:SF1">
    <property type="entry name" value="METHYLPHOSPHONATE SYNTHASE"/>
    <property type="match status" value="1"/>
</dbReference>
<evidence type="ECO:0000259" key="3">
    <source>
        <dbReference type="PROSITE" id="PS50943"/>
    </source>
</evidence>
<dbReference type="RefSeq" id="WP_268007407.1">
    <property type="nucleotide sequence ID" value="NZ_BSUT01000001.1"/>
</dbReference>
<dbReference type="Proteomes" id="UP001164761">
    <property type="component" value="Chromosome"/>
</dbReference>
<dbReference type="PANTHER" id="PTHR46797">
    <property type="entry name" value="HTH-TYPE TRANSCRIPTIONAL REGULATOR"/>
    <property type="match status" value="1"/>
</dbReference>
<gene>
    <name evidence="4" type="ORF">NZD89_09160</name>
</gene>
<reference evidence="4" key="1">
    <citation type="submission" date="2022-08" db="EMBL/GenBank/DDBJ databases">
        <title>Alicyclobacillus fastidiosus DSM 17978, complete genome.</title>
        <authorList>
            <person name="Wang Q."/>
            <person name="Cai R."/>
            <person name="Wang Z."/>
        </authorList>
    </citation>
    <scope>NUCLEOTIDE SEQUENCE</scope>
    <source>
        <strain evidence="4">DSM 17978</strain>
    </source>
</reference>
<feature type="region of interest" description="Disordered" evidence="2">
    <location>
        <begin position="1"/>
        <end position="20"/>
    </location>
</feature>
<dbReference type="CDD" id="cd00093">
    <property type="entry name" value="HTH_XRE"/>
    <property type="match status" value="1"/>
</dbReference>
<keyword evidence="1" id="KW-0238">DNA-binding</keyword>
<feature type="domain" description="HTH cro/C1-type" evidence="3">
    <location>
        <begin position="9"/>
        <end position="63"/>
    </location>
</feature>
<dbReference type="PROSITE" id="PS50943">
    <property type="entry name" value="HTH_CROC1"/>
    <property type="match status" value="1"/>
</dbReference>
<protein>
    <submittedName>
        <fullName evidence="4">Helix-turn-helix transcriptional regulator</fullName>
    </submittedName>
</protein>
<evidence type="ECO:0000313" key="4">
    <source>
        <dbReference type="EMBL" id="WAH43527.1"/>
    </source>
</evidence>
<evidence type="ECO:0000256" key="1">
    <source>
        <dbReference type="ARBA" id="ARBA00023125"/>
    </source>
</evidence>
<dbReference type="Gene3D" id="1.10.260.40">
    <property type="entry name" value="lambda repressor-like DNA-binding domains"/>
    <property type="match status" value="1"/>
</dbReference>
<keyword evidence="5" id="KW-1185">Reference proteome</keyword>
<dbReference type="SMART" id="SM00530">
    <property type="entry name" value="HTH_XRE"/>
    <property type="match status" value="1"/>
</dbReference>
<proteinExistence type="predicted"/>
<dbReference type="SUPFAM" id="SSF47413">
    <property type="entry name" value="lambda repressor-like DNA-binding domains"/>
    <property type="match status" value="1"/>
</dbReference>
<dbReference type="InterPro" id="IPR001387">
    <property type="entry name" value="Cro/C1-type_HTH"/>
</dbReference>
<accession>A0ABY6ZKY9</accession>
<feature type="compositionally biased region" description="Basic residues" evidence="2">
    <location>
        <begin position="1"/>
        <end position="10"/>
    </location>
</feature>
<dbReference type="EMBL" id="CP104067">
    <property type="protein sequence ID" value="WAH43527.1"/>
    <property type="molecule type" value="Genomic_DNA"/>
</dbReference>